<dbReference type="PANTHER" id="PTHR40619:SF3">
    <property type="entry name" value="FUNGAL STAND N-TERMINAL GOODBYE DOMAIN-CONTAINING PROTEIN"/>
    <property type="match status" value="1"/>
</dbReference>
<proteinExistence type="predicted"/>
<evidence type="ECO:0000313" key="3">
    <source>
        <dbReference type="Proteomes" id="UP001390339"/>
    </source>
</evidence>
<dbReference type="Pfam" id="PF24809">
    <property type="entry name" value="DUF7708"/>
    <property type="match status" value="1"/>
</dbReference>
<dbReference type="InterPro" id="IPR056125">
    <property type="entry name" value="DUF7708"/>
</dbReference>
<protein>
    <submittedName>
        <fullName evidence="2">Para-nitrobenzyl esterase</fullName>
    </submittedName>
</protein>
<sequence length="642" mass="72834">MDSERLDDIHTSQRIVRMYSQAVDGRITKENAAYALSQILIADRGRAQDMDPWRRFFEWQDDDGSEPEQIVKILRIESSNLKKKWAVFYEGCSHDDRLDLHSSEPSIEGVLEVVKRIEHDWESHRRDTRSGRATHMFHRFCRGMNSHKTLLEILPEGNEYISIFTGTLSVILKASANHERVIEGLSAALTTITDHVRECKVEQELYKTGEMKEAVANLYADIFLLLSNIMEYLTKKRFKRLLDSFNEDLYKRFEDQISNISTKVMKIQRLADQGFKAEIRVIRLQLESLERNVIAGQEGEARLIAELIAANNRKDAELLEAIKQRDHSAQRQSMEYLATNLNRMLGAEALEAVKGIRSAARSVNLASSLPLEYITGLSVLPPGAAPVLTDSSYMADDLLLQSKQFENFFDRGRVRLSGLQLRPVMQTDHVIRRLSDWTNADPSILWLEGPATPLRDEYNPLTTIAARVVELADQAKANIISYFCHRPRGEHLRPGNTTSEAQASVALITALTRQAMELLLPRFESKLNLSEVRLSLVKGTMESLPETLRLFGDLLETLDMQLLCVIDGLHWLDDRGTTTILVDLVKMLRNSSAKVLFTTTGRSACLQSEVSREEKLTIESLDPRGADVRLSGRTLELRDSSP</sequence>
<gene>
    <name evidence="2" type="ORF">PGQ11_014489</name>
</gene>
<keyword evidence="3" id="KW-1185">Reference proteome</keyword>
<organism evidence="2 3">
    <name type="scientific">Apiospora arundinis</name>
    <dbReference type="NCBI Taxonomy" id="335852"/>
    <lineage>
        <taxon>Eukaryota</taxon>
        <taxon>Fungi</taxon>
        <taxon>Dikarya</taxon>
        <taxon>Ascomycota</taxon>
        <taxon>Pezizomycotina</taxon>
        <taxon>Sordariomycetes</taxon>
        <taxon>Xylariomycetidae</taxon>
        <taxon>Amphisphaeriales</taxon>
        <taxon>Apiosporaceae</taxon>
        <taxon>Apiospora</taxon>
    </lineage>
</organism>
<dbReference type="Proteomes" id="UP001390339">
    <property type="component" value="Unassembled WGS sequence"/>
</dbReference>
<accession>A0ABR2HT49</accession>
<dbReference type="PANTHER" id="PTHR40619">
    <property type="entry name" value="FUNGAL STAND N-TERMINAL GOODBYE DOMAIN-CONTAINING PROTEIN"/>
    <property type="match status" value="1"/>
</dbReference>
<evidence type="ECO:0000313" key="2">
    <source>
        <dbReference type="EMBL" id="KAK8852010.1"/>
    </source>
</evidence>
<comment type="caution">
    <text evidence="2">The sequence shown here is derived from an EMBL/GenBank/DDBJ whole genome shotgun (WGS) entry which is preliminary data.</text>
</comment>
<reference evidence="2 3" key="1">
    <citation type="journal article" date="2024" name="IMA Fungus">
        <title>Apiospora arundinis, a panoply of carbohydrate-active enzymes and secondary metabolites.</title>
        <authorList>
            <person name="Sorensen T."/>
            <person name="Petersen C."/>
            <person name="Muurmann A.T."/>
            <person name="Christiansen J.V."/>
            <person name="Brundto M.L."/>
            <person name="Overgaard C.K."/>
            <person name="Boysen A.T."/>
            <person name="Wollenberg R.D."/>
            <person name="Larsen T.O."/>
            <person name="Sorensen J.L."/>
            <person name="Nielsen K.L."/>
            <person name="Sondergaard T.E."/>
        </authorList>
    </citation>
    <scope>NUCLEOTIDE SEQUENCE [LARGE SCALE GENOMIC DNA]</scope>
    <source>
        <strain evidence="2 3">AAU 773</strain>
    </source>
</reference>
<evidence type="ECO:0000259" key="1">
    <source>
        <dbReference type="Pfam" id="PF24809"/>
    </source>
</evidence>
<feature type="domain" description="DUF7708" evidence="1">
    <location>
        <begin position="136"/>
        <end position="279"/>
    </location>
</feature>
<name>A0ABR2HT49_9PEZI</name>
<dbReference type="EMBL" id="JAPCWZ010000009">
    <property type="protein sequence ID" value="KAK8852010.1"/>
    <property type="molecule type" value="Genomic_DNA"/>
</dbReference>